<accession>A0A392SBN3</accession>
<name>A0A392SBN3_9FABA</name>
<comment type="caution">
    <text evidence="1">The sequence shown here is derived from an EMBL/GenBank/DDBJ whole genome shotgun (WGS) entry which is preliminary data.</text>
</comment>
<evidence type="ECO:0000313" key="1">
    <source>
        <dbReference type="EMBL" id="MCI46363.1"/>
    </source>
</evidence>
<dbReference type="EMBL" id="LXQA010356378">
    <property type="protein sequence ID" value="MCI46363.1"/>
    <property type="molecule type" value="Genomic_DNA"/>
</dbReference>
<proteinExistence type="predicted"/>
<feature type="non-terminal residue" evidence="1">
    <location>
        <position position="44"/>
    </location>
</feature>
<dbReference type="Proteomes" id="UP000265520">
    <property type="component" value="Unassembled WGS sequence"/>
</dbReference>
<sequence>MADSHLGSCSACFTVLGSVCVKRSLGLILGRTIPDLALVCIGHR</sequence>
<organism evidence="1 2">
    <name type="scientific">Trifolium medium</name>
    <dbReference type="NCBI Taxonomy" id="97028"/>
    <lineage>
        <taxon>Eukaryota</taxon>
        <taxon>Viridiplantae</taxon>
        <taxon>Streptophyta</taxon>
        <taxon>Embryophyta</taxon>
        <taxon>Tracheophyta</taxon>
        <taxon>Spermatophyta</taxon>
        <taxon>Magnoliopsida</taxon>
        <taxon>eudicotyledons</taxon>
        <taxon>Gunneridae</taxon>
        <taxon>Pentapetalae</taxon>
        <taxon>rosids</taxon>
        <taxon>fabids</taxon>
        <taxon>Fabales</taxon>
        <taxon>Fabaceae</taxon>
        <taxon>Papilionoideae</taxon>
        <taxon>50 kb inversion clade</taxon>
        <taxon>NPAAA clade</taxon>
        <taxon>Hologalegina</taxon>
        <taxon>IRL clade</taxon>
        <taxon>Trifolieae</taxon>
        <taxon>Trifolium</taxon>
    </lineage>
</organism>
<reference evidence="1 2" key="1">
    <citation type="journal article" date="2018" name="Front. Plant Sci.">
        <title>Red Clover (Trifolium pratense) and Zigzag Clover (T. medium) - A Picture of Genomic Similarities and Differences.</title>
        <authorList>
            <person name="Dluhosova J."/>
            <person name="Istvanek J."/>
            <person name="Nedelnik J."/>
            <person name="Repkova J."/>
        </authorList>
    </citation>
    <scope>NUCLEOTIDE SEQUENCE [LARGE SCALE GENOMIC DNA]</scope>
    <source>
        <strain evidence="2">cv. 10/8</strain>
        <tissue evidence="1">Leaf</tissue>
    </source>
</reference>
<protein>
    <submittedName>
        <fullName evidence="1">Uncharacterized protein</fullName>
    </submittedName>
</protein>
<evidence type="ECO:0000313" key="2">
    <source>
        <dbReference type="Proteomes" id="UP000265520"/>
    </source>
</evidence>
<dbReference type="AlphaFoldDB" id="A0A392SBN3"/>
<keyword evidence="2" id="KW-1185">Reference proteome</keyword>